<proteinExistence type="predicted"/>
<evidence type="ECO:0000259" key="8">
    <source>
        <dbReference type="PROSITE" id="PS51754"/>
    </source>
</evidence>
<evidence type="ECO:0000256" key="4">
    <source>
        <dbReference type="ARBA" id="ARBA00023163"/>
    </source>
</evidence>
<dbReference type="InterPro" id="IPR038933">
    <property type="entry name" value="Ovate"/>
</dbReference>
<evidence type="ECO:0000256" key="2">
    <source>
        <dbReference type="ARBA" id="ARBA00022491"/>
    </source>
</evidence>
<gene>
    <name evidence="9" type="ORF">SAY86_025848</name>
</gene>
<dbReference type="GO" id="GO:0045892">
    <property type="term" value="P:negative regulation of DNA-templated transcription"/>
    <property type="evidence" value="ECO:0007669"/>
    <property type="project" value="UniProtKB-UniRule"/>
</dbReference>
<evidence type="ECO:0000256" key="6">
    <source>
        <dbReference type="RuleBase" id="RU367028"/>
    </source>
</evidence>
<feature type="compositionally biased region" description="Low complexity" evidence="7">
    <location>
        <begin position="141"/>
        <end position="157"/>
    </location>
</feature>
<dbReference type="Proteomes" id="UP001346149">
    <property type="component" value="Unassembled WGS sequence"/>
</dbReference>
<feature type="compositionally biased region" description="Basic residues" evidence="7">
    <location>
        <begin position="158"/>
        <end position="170"/>
    </location>
</feature>
<evidence type="ECO:0000313" key="9">
    <source>
        <dbReference type="EMBL" id="KAK4764758.1"/>
    </source>
</evidence>
<evidence type="ECO:0000256" key="7">
    <source>
        <dbReference type="SAM" id="MobiDB-lite"/>
    </source>
</evidence>
<keyword evidence="4 6" id="KW-0804">Transcription</keyword>
<keyword evidence="3 6" id="KW-0805">Transcription regulation</keyword>
<sequence length="263" mass="30053">MEDIIPGKLRMSLGSMFRPAFASCSSRKLSDVVEKSVLHPRRNSFQSLPSKCRATSPIEPLSRSGPISIPKAPEDGVTAFTLGDVLKGRLYRPSVSLASPPKNHFHDRKNHKQCEPLREYRWYSSDDEKEEEEDETDTLFSSKSFVSSSSGSRQQQRLARRRRRRRRKRSRSEVGVLPMDSEDGNGIEGSFAVVKKSSDPHGDFRKSMVEMIVEKQIFGAQELEKLLKCFLSLNSHHHHNIILQVFTEIWEAFFPHHGIINHP</sequence>
<dbReference type="InterPro" id="IPR006458">
    <property type="entry name" value="Ovate_C"/>
</dbReference>
<dbReference type="EMBL" id="JAXQNO010000023">
    <property type="protein sequence ID" value="KAK4764758.1"/>
    <property type="molecule type" value="Genomic_DNA"/>
</dbReference>
<protein>
    <recommendedName>
        <fullName evidence="6">Transcription repressor</fullName>
    </recommendedName>
    <alternativeName>
        <fullName evidence="6">Ovate family protein</fullName>
    </alternativeName>
</protein>
<keyword evidence="2 6" id="KW-0678">Repressor</keyword>
<feature type="region of interest" description="Disordered" evidence="7">
    <location>
        <begin position="125"/>
        <end position="181"/>
    </location>
</feature>
<name>A0AAN7K9V3_TRANT</name>
<feature type="region of interest" description="Disordered" evidence="7">
    <location>
        <begin position="48"/>
        <end position="74"/>
    </location>
</feature>
<comment type="caution">
    <text evidence="9">The sequence shown here is derived from an EMBL/GenBank/DDBJ whole genome shotgun (WGS) entry which is preliminary data.</text>
</comment>
<dbReference type="PANTHER" id="PTHR33057:SF17">
    <property type="entry name" value="TRANSCRIPTION REPRESSOR OFP8"/>
    <property type="match status" value="1"/>
</dbReference>
<evidence type="ECO:0000256" key="3">
    <source>
        <dbReference type="ARBA" id="ARBA00023015"/>
    </source>
</evidence>
<evidence type="ECO:0000256" key="5">
    <source>
        <dbReference type="ARBA" id="ARBA00023242"/>
    </source>
</evidence>
<dbReference type="Pfam" id="PF04844">
    <property type="entry name" value="Ovate"/>
    <property type="match status" value="1"/>
</dbReference>
<comment type="function">
    <text evidence="6">Transcriptional repressor that regulates multiple aspects of plant growth and development.</text>
</comment>
<dbReference type="PANTHER" id="PTHR33057">
    <property type="entry name" value="TRANSCRIPTION REPRESSOR OFP7-RELATED"/>
    <property type="match status" value="1"/>
</dbReference>
<organism evidence="9 10">
    <name type="scientific">Trapa natans</name>
    <name type="common">Water chestnut</name>
    <dbReference type="NCBI Taxonomy" id="22666"/>
    <lineage>
        <taxon>Eukaryota</taxon>
        <taxon>Viridiplantae</taxon>
        <taxon>Streptophyta</taxon>
        <taxon>Embryophyta</taxon>
        <taxon>Tracheophyta</taxon>
        <taxon>Spermatophyta</taxon>
        <taxon>Magnoliopsida</taxon>
        <taxon>eudicotyledons</taxon>
        <taxon>Gunneridae</taxon>
        <taxon>Pentapetalae</taxon>
        <taxon>rosids</taxon>
        <taxon>malvids</taxon>
        <taxon>Myrtales</taxon>
        <taxon>Lythraceae</taxon>
        <taxon>Trapa</taxon>
    </lineage>
</organism>
<feature type="compositionally biased region" description="Acidic residues" evidence="7">
    <location>
        <begin position="127"/>
        <end position="137"/>
    </location>
</feature>
<keyword evidence="10" id="KW-1185">Reference proteome</keyword>
<dbReference type="NCBIfam" id="TIGR01568">
    <property type="entry name" value="A_thal_3678"/>
    <property type="match status" value="1"/>
</dbReference>
<evidence type="ECO:0000256" key="1">
    <source>
        <dbReference type="ARBA" id="ARBA00004123"/>
    </source>
</evidence>
<dbReference type="PROSITE" id="PS51754">
    <property type="entry name" value="OVATE"/>
    <property type="match status" value="1"/>
</dbReference>
<comment type="subcellular location">
    <subcellularLocation>
        <location evidence="1 6">Nucleus</location>
    </subcellularLocation>
</comment>
<keyword evidence="5 6" id="KW-0539">Nucleus</keyword>
<accession>A0AAN7K9V3</accession>
<feature type="domain" description="OVATE" evidence="8">
    <location>
        <begin position="193"/>
        <end position="252"/>
    </location>
</feature>
<dbReference type="AlphaFoldDB" id="A0AAN7K9V3"/>
<dbReference type="GO" id="GO:0005634">
    <property type="term" value="C:nucleus"/>
    <property type="evidence" value="ECO:0007669"/>
    <property type="project" value="UniProtKB-SubCell"/>
</dbReference>
<evidence type="ECO:0000313" key="10">
    <source>
        <dbReference type="Proteomes" id="UP001346149"/>
    </source>
</evidence>
<reference evidence="9 10" key="1">
    <citation type="journal article" date="2023" name="Hortic Res">
        <title>Pangenome of water caltrop reveals structural variations and asymmetric subgenome divergence after allopolyploidization.</title>
        <authorList>
            <person name="Zhang X."/>
            <person name="Chen Y."/>
            <person name="Wang L."/>
            <person name="Yuan Y."/>
            <person name="Fang M."/>
            <person name="Shi L."/>
            <person name="Lu R."/>
            <person name="Comes H.P."/>
            <person name="Ma Y."/>
            <person name="Chen Y."/>
            <person name="Huang G."/>
            <person name="Zhou Y."/>
            <person name="Zheng Z."/>
            <person name="Qiu Y."/>
        </authorList>
    </citation>
    <scope>NUCLEOTIDE SEQUENCE [LARGE SCALE GENOMIC DNA]</scope>
    <source>
        <strain evidence="9">F231</strain>
    </source>
</reference>